<reference evidence="2 3" key="1">
    <citation type="journal article" date="2017" name="Nature">
        <title>The Apostasia genome and the evolution of orchids.</title>
        <authorList>
            <person name="Zhang G.Q."/>
            <person name="Liu K.W."/>
            <person name="Li Z."/>
            <person name="Lohaus R."/>
            <person name="Hsiao Y.Y."/>
            <person name="Niu S.C."/>
            <person name="Wang J.Y."/>
            <person name="Lin Y.C."/>
            <person name="Xu Q."/>
            <person name="Chen L.J."/>
            <person name="Yoshida K."/>
            <person name="Fujiwara S."/>
            <person name="Wang Z.W."/>
            <person name="Zhang Y.Q."/>
            <person name="Mitsuda N."/>
            <person name="Wang M."/>
            <person name="Liu G.H."/>
            <person name="Pecoraro L."/>
            <person name="Huang H.X."/>
            <person name="Xiao X.J."/>
            <person name="Lin M."/>
            <person name="Wu X.Y."/>
            <person name="Wu W.L."/>
            <person name="Chen Y.Y."/>
            <person name="Chang S.B."/>
            <person name="Sakamoto S."/>
            <person name="Ohme-Takagi M."/>
            <person name="Yagi M."/>
            <person name="Zeng S.J."/>
            <person name="Shen C.Y."/>
            <person name="Yeh C.M."/>
            <person name="Luo Y.B."/>
            <person name="Tsai W.C."/>
            <person name="Van de Peer Y."/>
            <person name="Liu Z.J."/>
        </authorList>
    </citation>
    <scope>NUCLEOTIDE SEQUENCE [LARGE SCALE GENOMIC DNA]</scope>
    <source>
        <strain evidence="3">cv. Shenzhen</strain>
        <tissue evidence="2">Stem</tissue>
    </source>
</reference>
<organism evidence="2 3">
    <name type="scientific">Apostasia shenzhenica</name>
    <dbReference type="NCBI Taxonomy" id="1088818"/>
    <lineage>
        <taxon>Eukaryota</taxon>
        <taxon>Viridiplantae</taxon>
        <taxon>Streptophyta</taxon>
        <taxon>Embryophyta</taxon>
        <taxon>Tracheophyta</taxon>
        <taxon>Spermatophyta</taxon>
        <taxon>Magnoliopsida</taxon>
        <taxon>Liliopsida</taxon>
        <taxon>Asparagales</taxon>
        <taxon>Orchidaceae</taxon>
        <taxon>Apostasioideae</taxon>
        <taxon>Apostasia</taxon>
    </lineage>
</organism>
<dbReference type="OrthoDB" id="1740658at2759"/>
<comment type="pathway">
    <text evidence="1">Lipid metabolism; malonyl-CoA biosynthesis; malonyl-CoA from acetyl-CoA: step 1/1.</text>
</comment>
<protein>
    <submittedName>
        <fullName evidence="2">Acetyl-coenzyme A carboxylase carboxyl transferase subunit alpha, chloroplastic</fullName>
        <ecNumber evidence="2">6.4.1.2</ecNumber>
    </submittedName>
</protein>
<dbReference type="STRING" id="1088818.A0A2I0ACD2"/>
<dbReference type="GO" id="GO:0003989">
    <property type="term" value="F:acetyl-CoA carboxylase activity"/>
    <property type="evidence" value="ECO:0007669"/>
    <property type="project" value="UniProtKB-EC"/>
</dbReference>
<dbReference type="PANTHER" id="PTHR42853:SF3">
    <property type="entry name" value="ACETYL-COENZYME A CARBOXYLASE CARBOXYL TRANSFERASE SUBUNIT ALPHA, CHLOROPLASTIC"/>
    <property type="match status" value="1"/>
</dbReference>
<dbReference type="Proteomes" id="UP000236161">
    <property type="component" value="Unassembled WGS sequence"/>
</dbReference>
<dbReference type="PANTHER" id="PTHR42853">
    <property type="entry name" value="ACETYL-COENZYME A CARBOXYLASE CARBOXYL TRANSFERASE SUBUNIT ALPHA"/>
    <property type="match status" value="1"/>
</dbReference>
<sequence>MSRRVFVLRDATFSASAVRADTFLVRLGDLAYVDFARASMWTVQMKKRGSNCNTKILAARPGSPLLSGCSDDLQRSWKASFGKSNKRRRQKLLVLQNRNIRMNSLTLPTSVSGKQGCSFVSGSNIHVRKRIIGEELQISSFMAGNGLWFRHLQPSGCRRCKFSISARIKKGQKHEYPWPDDIDPNLKSGHLSYLSYFKPLTEKPKPVTLDFEKPLVELQKKLTDVGSSSNLILCFNLSM</sequence>
<dbReference type="EMBL" id="KZ451999">
    <property type="protein sequence ID" value="PKA53203.1"/>
    <property type="molecule type" value="Genomic_DNA"/>
</dbReference>
<dbReference type="GO" id="GO:0006633">
    <property type="term" value="P:fatty acid biosynthetic process"/>
    <property type="evidence" value="ECO:0007669"/>
    <property type="project" value="InterPro"/>
</dbReference>
<dbReference type="GO" id="GO:0016743">
    <property type="term" value="F:carboxyl- or carbamoyltransferase activity"/>
    <property type="evidence" value="ECO:0007669"/>
    <property type="project" value="InterPro"/>
</dbReference>
<evidence type="ECO:0000256" key="1">
    <source>
        <dbReference type="ARBA" id="ARBA00004956"/>
    </source>
</evidence>
<dbReference type="GO" id="GO:2001295">
    <property type="term" value="P:malonyl-CoA biosynthetic process"/>
    <property type="evidence" value="ECO:0007669"/>
    <property type="project" value="UniProtKB-UniPathway"/>
</dbReference>
<evidence type="ECO:0000313" key="2">
    <source>
        <dbReference type="EMBL" id="PKA53203.1"/>
    </source>
</evidence>
<dbReference type="GO" id="GO:0009317">
    <property type="term" value="C:acetyl-CoA carboxylase complex"/>
    <property type="evidence" value="ECO:0007669"/>
    <property type="project" value="InterPro"/>
</dbReference>
<proteinExistence type="predicted"/>
<keyword evidence="3" id="KW-1185">Reference proteome</keyword>
<accession>A0A2I0ACD2</accession>
<keyword evidence="2" id="KW-0436">Ligase</keyword>
<dbReference type="InterPro" id="IPR001095">
    <property type="entry name" value="Acetyl_CoA_COase_a_su"/>
</dbReference>
<dbReference type="AlphaFoldDB" id="A0A2I0ACD2"/>
<dbReference type="UniPathway" id="UPA00655">
    <property type="reaction ID" value="UER00711"/>
</dbReference>
<keyword evidence="2" id="KW-0808">Transferase</keyword>
<evidence type="ECO:0000313" key="3">
    <source>
        <dbReference type="Proteomes" id="UP000236161"/>
    </source>
</evidence>
<gene>
    <name evidence="2" type="primary">CAC3</name>
    <name evidence="2" type="ORF">AXF42_Ash009933</name>
</gene>
<dbReference type="EC" id="6.4.1.2" evidence="2"/>
<name>A0A2I0ACD2_9ASPA</name>